<reference evidence="2" key="1">
    <citation type="submission" date="2021-01" db="EMBL/GenBank/DDBJ databases">
        <authorList>
            <consortium name="Genoscope - CEA"/>
            <person name="William W."/>
        </authorList>
    </citation>
    <scope>NUCLEOTIDE SEQUENCE</scope>
</reference>
<name>A0A8S1QM67_9CILI</name>
<feature type="region of interest" description="Disordered" evidence="1">
    <location>
        <begin position="714"/>
        <end position="741"/>
    </location>
</feature>
<accession>A0A8S1QM67</accession>
<organism evidence="2 3">
    <name type="scientific">Paramecium sonneborni</name>
    <dbReference type="NCBI Taxonomy" id="65129"/>
    <lineage>
        <taxon>Eukaryota</taxon>
        <taxon>Sar</taxon>
        <taxon>Alveolata</taxon>
        <taxon>Ciliophora</taxon>
        <taxon>Intramacronucleata</taxon>
        <taxon>Oligohymenophorea</taxon>
        <taxon>Peniculida</taxon>
        <taxon>Parameciidae</taxon>
        <taxon>Paramecium</taxon>
    </lineage>
</organism>
<proteinExistence type="predicted"/>
<feature type="compositionally biased region" description="Polar residues" evidence="1">
    <location>
        <begin position="54"/>
        <end position="87"/>
    </location>
</feature>
<feature type="region of interest" description="Disordered" evidence="1">
    <location>
        <begin position="588"/>
        <end position="607"/>
    </location>
</feature>
<dbReference type="AlphaFoldDB" id="A0A8S1QM67"/>
<dbReference type="Proteomes" id="UP000692954">
    <property type="component" value="Unassembled WGS sequence"/>
</dbReference>
<feature type="compositionally biased region" description="Polar residues" evidence="1">
    <location>
        <begin position="215"/>
        <end position="234"/>
    </location>
</feature>
<feature type="region of interest" description="Disordered" evidence="1">
    <location>
        <begin position="49"/>
        <end position="87"/>
    </location>
</feature>
<feature type="compositionally biased region" description="Basic and acidic residues" evidence="1">
    <location>
        <begin position="598"/>
        <end position="607"/>
    </location>
</feature>
<dbReference type="OrthoDB" id="300617at2759"/>
<gene>
    <name evidence="2" type="ORF">PSON_ATCC_30995.1.T1100072</name>
</gene>
<dbReference type="EMBL" id="CAJJDN010000110">
    <property type="protein sequence ID" value="CAD8116161.1"/>
    <property type="molecule type" value="Genomic_DNA"/>
</dbReference>
<evidence type="ECO:0000256" key="1">
    <source>
        <dbReference type="SAM" id="MobiDB-lite"/>
    </source>
</evidence>
<comment type="caution">
    <text evidence="2">The sequence shown here is derived from an EMBL/GenBank/DDBJ whole genome shotgun (WGS) entry which is preliminary data.</text>
</comment>
<evidence type="ECO:0000313" key="3">
    <source>
        <dbReference type="Proteomes" id="UP000692954"/>
    </source>
</evidence>
<sequence length="926" mass="107163">MNQQVSHQSKTSQTQQFLASQFSKLPDKSKFQQLIPVQLHVNCFERKQNEGTDNRQSPPQQQNYCTKPSQKPQQSNHKSNMSLQNKSNSHIDSIQEKLQAMNHQNKKRDYSPNSDAIRQLLKNTKTDQDINNLLCKKQQVQDQQIILTPMTTKYQQKSHSPLDIKESVAQLLQNHFKTDVSSPKGNGSNQKQKNNHFGPYLSIQQQIQQQKLKGHSSTNSLSYGNRNHHQQSLQDSKRSETAAITPTPKRFTTTSQNTEHSKSKSVVEEQLQCMKIMQFDKENQSHILNLGSPSAFSSSEQTSSIGDSIGMHLQFGVKTLSPFPKPPQQPQRFCIYHKDKKAKYVTEEGNEYLFFCSKCAVKLAGKGMFFTEIAQLKQSTADSQTFSFQQSSLDSTQRQSSSVDIQFKERELKVFLSLLYQIQSNRQELLNQLSSQGNKLQNYYEKQMKICRETKQQLSIFLEEIYQRSINQLSNSKQQTLSFITKLFQQLTNNQLDTKKTQNEIETNWKRVLDNMDMTAFREIMNQHHSKFSKIGEFQQEIQNQYIQLYSMGSMDIQATMSLIAQNFELIESAIPLISNIQQMNNAQPIRTQPTPPKKNEESLSQRIKTDLSNQKKNSEAKQQNFCQYFNDKIDMNQNVQNIRDNQKMIPSLSSHNKNLYVSFENKEIFMNALETEKNKQNTCSEDDNASKQQAIMILQSYKGSHADIEEESINMSHESQKSAPHSPASGQTKESVQRINPTQEQEFITLANNKNETVPKEAFQKQKSTFRTLFENEDSQEPNIQIKKEATAISPARSEKFKSFLNRISNSQSTTQQYYQQILQGHQKVINETPDVKKQDSLSFNQIQFEVPDTCVKEDMMNLKDSQDIKDSVHQINMCDDQQHLSDYDDEKEVQDTKMRYVNQGDERKEQYQKTLFQSPMFKDH</sequence>
<feature type="region of interest" description="Disordered" evidence="1">
    <location>
        <begin position="205"/>
        <end position="264"/>
    </location>
</feature>
<protein>
    <submittedName>
        <fullName evidence="2">Uncharacterized protein</fullName>
    </submittedName>
</protein>
<keyword evidence="3" id="KW-1185">Reference proteome</keyword>
<evidence type="ECO:0000313" key="2">
    <source>
        <dbReference type="EMBL" id="CAD8116161.1"/>
    </source>
</evidence>